<keyword evidence="2 8" id="KW-0812">Transmembrane</keyword>
<evidence type="ECO:0000313" key="10">
    <source>
        <dbReference type="EMBL" id="KAK7486415.1"/>
    </source>
</evidence>
<comment type="similarity">
    <text evidence="6">Belongs to the GOT1 family.</text>
</comment>
<protein>
    <submittedName>
        <fullName evidence="10">Uncharacterized protein</fullName>
    </submittedName>
</protein>
<evidence type="ECO:0000256" key="7">
    <source>
        <dbReference type="SAM" id="MobiDB-lite"/>
    </source>
</evidence>
<evidence type="ECO:0000256" key="5">
    <source>
        <dbReference type="ARBA" id="ARBA00023136"/>
    </source>
</evidence>
<gene>
    <name evidence="10" type="ORF">BaRGS_00022339</name>
</gene>
<feature type="region of interest" description="Disordered" evidence="7">
    <location>
        <begin position="551"/>
        <end position="571"/>
    </location>
</feature>
<evidence type="ECO:0000256" key="2">
    <source>
        <dbReference type="ARBA" id="ARBA00022692"/>
    </source>
</evidence>
<evidence type="ECO:0000256" key="8">
    <source>
        <dbReference type="SAM" id="Phobius"/>
    </source>
</evidence>
<feature type="transmembrane region" description="Helical" evidence="8">
    <location>
        <begin position="673"/>
        <end position="691"/>
    </location>
</feature>
<dbReference type="GO" id="GO:0000139">
    <property type="term" value="C:Golgi membrane"/>
    <property type="evidence" value="ECO:0007669"/>
    <property type="project" value="UniProtKB-SubCell"/>
</dbReference>
<dbReference type="AlphaFoldDB" id="A0ABD0KHE5"/>
<accession>A0ABD0KHE5</accession>
<keyword evidence="11" id="KW-1185">Reference proteome</keyword>
<dbReference type="InterPro" id="IPR007305">
    <property type="entry name" value="Vesicle_transpt_Got1/SFT2"/>
</dbReference>
<evidence type="ECO:0000256" key="1">
    <source>
        <dbReference type="ARBA" id="ARBA00004653"/>
    </source>
</evidence>
<dbReference type="InterPro" id="IPR045176">
    <property type="entry name" value="Got1"/>
</dbReference>
<dbReference type="InterPro" id="IPR036610">
    <property type="entry name" value="PEBP-like_sf"/>
</dbReference>
<feature type="transmembrane region" description="Helical" evidence="8">
    <location>
        <begin position="647"/>
        <end position="667"/>
    </location>
</feature>
<dbReference type="PANTHER" id="PTHR21493:SF9">
    <property type="entry name" value="GOLGI TRANSPORT PROTEIN 1-RELATED"/>
    <property type="match status" value="1"/>
</dbReference>
<comment type="caution">
    <text evidence="10">The sequence shown here is derived from an EMBL/GenBank/DDBJ whole genome shotgun (WGS) entry which is preliminary data.</text>
</comment>
<keyword evidence="5 8" id="KW-0472">Membrane</keyword>
<dbReference type="PANTHER" id="PTHR21493">
    <property type="entry name" value="CGI-141-RELATED/LIPASE CONTAINING PROTEIN"/>
    <property type="match status" value="1"/>
</dbReference>
<name>A0ABD0KHE5_9CAEN</name>
<evidence type="ECO:0000256" key="6">
    <source>
        <dbReference type="ARBA" id="ARBA00025799"/>
    </source>
</evidence>
<reference evidence="10 11" key="1">
    <citation type="journal article" date="2023" name="Sci. Data">
        <title>Genome assembly of the Korean intertidal mud-creeper Batillaria attramentaria.</title>
        <authorList>
            <person name="Patra A.K."/>
            <person name="Ho P.T."/>
            <person name="Jun S."/>
            <person name="Lee S.J."/>
            <person name="Kim Y."/>
            <person name="Won Y.J."/>
        </authorList>
    </citation>
    <scope>NUCLEOTIDE SEQUENCE [LARGE SCALE GENOMIC DNA]</scope>
    <source>
        <strain evidence="10">Wonlab-2016</strain>
    </source>
</reference>
<evidence type="ECO:0000256" key="4">
    <source>
        <dbReference type="ARBA" id="ARBA00023034"/>
    </source>
</evidence>
<keyword evidence="3 8" id="KW-1133">Transmembrane helix</keyword>
<keyword evidence="4" id="KW-0333">Golgi apparatus</keyword>
<keyword evidence="9" id="KW-0732">Signal</keyword>
<sequence length="720" mass="79891">MGDNSCWIGVALLMSCMLLGVQGHATPCNQGNDTACLHGVRDFLRDTDYFWFGDSYEDECPESEGRRSVTCMNPAPEYKSIITRMRMSHDNDTDGLEQIMWVHYAVENGSYMACGSHHTVPTTDHEIDATHTIYLNSWALRGPPHITWTPEEGVHYTLLVWDVGLFQPHGMWVNKAGSSLHDSTGQAVFPYRGLMNPFPRKNPFVFALYKQTQDLDAEEVFQEIQMMLKMDGHVKLNSLVDRFNLTGPVGMSIIRIANDAYSVGHARRMGVINHCPYLQTTAAQSTANNNVFNMTGLSFTVSVDITYRTPDITFESCCHRTMIPKNVLNVDPMGVPTGIHPVYTRLPPQVNLVPTDLEDMFYFAERRFTLVFLDITDQANASTQSEADFRLHWQVINIHDAMLHTGETIVQYQGAIVPPDSPFRLYLYLLLEQNQGNALTAAQVEGFVASDFTTTTCGRQPSLTTDVFNAALARECKFDLQRFIADLHLKPVGASWFRAYPDAWSRMENYHTFKLAPKARACVGVDNFADPCPRETTCPTGVASLPTAAGTEPPAGIAGDPPEHPADRGPGQVHETRLVLDCINANGGHTQIGVGLAGFGIAFLFLGMLFFFDKGLLAIGNILFICGLAFVIGLERTFRFFFQKHKVKATGFFAGGILIVLLGWPVIGMCVEMYGFFLLFSGFFPVAVNFLRRVPVVGTILNLPGIRTLADKVGESNSMV</sequence>
<feature type="signal peptide" evidence="9">
    <location>
        <begin position="1"/>
        <end position="23"/>
    </location>
</feature>
<evidence type="ECO:0000256" key="9">
    <source>
        <dbReference type="SAM" id="SignalP"/>
    </source>
</evidence>
<dbReference type="Proteomes" id="UP001519460">
    <property type="component" value="Unassembled WGS sequence"/>
</dbReference>
<dbReference type="Pfam" id="PF04178">
    <property type="entry name" value="Got1"/>
    <property type="match status" value="1"/>
</dbReference>
<evidence type="ECO:0000313" key="11">
    <source>
        <dbReference type="Proteomes" id="UP001519460"/>
    </source>
</evidence>
<feature type="transmembrane region" description="Helical" evidence="8">
    <location>
        <begin position="618"/>
        <end position="635"/>
    </location>
</feature>
<dbReference type="SUPFAM" id="SSF49777">
    <property type="entry name" value="PEBP-like"/>
    <property type="match status" value="2"/>
</dbReference>
<organism evidence="10 11">
    <name type="scientific">Batillaria attramentaria</name>
    <dbReference type="NCBI Taxonomy" id="370345"/>
    <lineage>
        <taxon>Eukaryota</taxon>
        <taxon>Metazoa</taxon>
        <taxon>Spiralia</taxon>
        <taxon>Lophotrochozoa</taxon>
        <taxon>Mollusca</taxon>
        <taxon>Gastropoda</taxon>
        <taxon>Caenogastropoda</taxon>
        <taxon>Sorbeoconcha</taxon>
        <taxon>Cerithioidea</taxon>
        <taxon>Batillariidae</taxon>
        <taxon>Batillaria</taxon>
    </lineage>
</organism>
<proteinExistence type="inferred from homology"/>
<evidence type="ECO:0000256" key="3">
    <source>
        <dbReference type="ARBA" id="ARBA00022989"/>
    </source>
</evidence>
<feature type="chain" id="PRO_5044884171" evidence="9">
    <location>
        <begin position="24"/>
        <end position="720"/>
    </location>
</feature>
<comment type="subcellular location">
    <subcellularLocation>
        <location evidence="1">Golgi apparatus membrane</location>
        <topology evidence="1">Multi-pass membrane protein</topology>
    </subcellularLocation>
</comment>
<feature type="transmembrane region" description="Helical" evidence="8">
    <location>
        <begin position="592"/>
        <end position="612"/>
    </location>
</feature>
<dbReference type="Gene3D" id="3.90.280.10">
    <property type="entry name" value="PEBP-like"/>
    <property type="match status" value="2"/>
</dbReference>
<dbReference type="EMBL" id="JACVVK020000179">
    <property type="protein sequence ID" value="KAK7486415.1"/>
    <property type="molecule type" value="Genomic_DNA"/>
</dbReference>